<dbReference type="AlphaFoldDB" id="A0A6G0WF96"/>
<comment type="caution">
    <text evidence="2">The sequence shown here is derived from an EMBL/GenBank/DDBJ whole genome shotgun (WGS) entry which is preliminary data.</text>
</comment>
<dbReference type="EMBL" id="VJMJ01000234">
    <property type="protein sequence ID" value="KAF0725698.1"/>
    <property type="molecule type" value="Genomic_DNA"/>
</dbReference>
<reference evidence="2 3" key="1">
    <citation type="submission" date="2019-07" db="EMBL/GenBank/DDBJ databases">
        <title>Genomics analysis of Aphanomyces spp. identifies a new class of oomycete effector associated with host adaptation.</title>
        <authorList>
            <person name="Gaulin E."/>
        </authorList>
    </citation>
    <scope>NUCLEOTIDE SEQUENCE [LARGE SCALE GENOMIC DNA]</scope>
    <source>
        <strain evidence="2 3">ATCC 201684</strain>
    </source>
</reference>
<gene>
    <name evidence="2" type="ORF">Ae201684_015852</name>
</gene>
<name>A0A6G0WF96_9STRA</name>
<feature type="signal peptide" evidence="1">
    <location>
        <begin position="1"/>
        <end position="22"/>
    </location>
</feature>
<accession>A0A6G0WF96</accession>
<evidence type="ECO:0000256" key="1">
    <source>
        <dbReference type="SAM" id="SignalP"/>
    </source>
</evidence>
<dbReference type="VEuPathDB" id="FungiDB:AeMF1_016906"/>
<evidence type="ECO:0008006" key="4">
    <source>
        <dbReference type="Google" id="ProtNLM"/>
    </source>
</evidence>
<keyword evidence="1" id="KW-0732">Signal</keyword>
<keyword evidence="3" id="KW-1185">Reference proteome</keyword>
<protein>
    <recommendedName>
        <fullName evidence="4">Phosphoglycerate mutase family protein</fullName>
    </recommendedName>
</protein>
<evidence type="ECO:0000313" key="3">
    <source>
        <dbReference type="Proteomes" id="UP000481153"/>
    </source>
</evidence>
<sequence length="166" mass="18121">MARQVILSALLALAAAANSTESVQNDAIHFLEAAAKHSLIYLIRHGENQTTTWKNFGFTSLYYPNFDCDTNKHDRACQTLGPLSQATGIPLTSTYDVDDDDSGVAKAIVKAAANGPVLLAWEHKGLSDIADDLNGASKDYPGDEFDLIWTFDTDKSKFLVDSYENC</sequence>
<organism evidence="2 3">
    <name type="scientific">Aphanomyces euteiches</name>
    <dbReference type="NCBI Taxonomy" id="100861"/>
    <lineage>
        <taxon>Eukaryota</taxon>
        <taxon>Sar</taxon>
        <taxon>Stramenopiles</taxon>
        <taxon>Oomycota</taxon>
        <taxon>Saprolegniomycetes</taxon>
        <taxon>Saprolegniales</taxon>
        <taxon>Verrucalvaceae</taxon>
        <taxon>Aphanomyces</taxon>
    </lineage>
</organism>
<dbReference type="Proteomes" id="UP000481153">
    <property type="component" value="Unassembled WGS sequence"/>
</dbReference>
<proteinExistence type="predicted"/>
<feature type="chain" id="PRO_5026316742" description="Phosphoglycerate mutase family protein" evidence="1">
    <location>
        <begin position="23"/>
        <end position="166"/>
    </location>
</feature>
<evidence type="ECO:0000313" key="2">
    <source>
        <dbReference type="EMBL" id="KAF0725698.1"/>
    </source>
</evidence>